<organism evidence="1 2">
    <name type="scientific">Melastoma candidum</name>
    <dbReference type="NCBI Taxonomy" id="119954"/>
    <lineage>
        <taxon>Eukaryota</taxon>
        <taxon>Viridiplantae</taxon>
        <taxon>Streptophyta</taxon>
        <taxon>Embryophyta</taxon>
        <taxon>Tracheophyta</taxon>
        <taxon>Spermatophyta</taxon>
        <taxon>Magnoliopsida</taxon>
        <taxon>eudicotyledons</taxon>
        <taxon>Gunneridae</taxon>
        <taxon>Pentapetalae</taxon>
        <taxon>rosids</taxon>
        <taxon>malvids</taxon>
        <taxon>Myrtales</taxon>
        <taxon>Melastomataceae</taxon>
        <taxon>Melastomatoideae</taxon>
        <taxon>Melastomateae</taxon>
        <taxon>Melastoma</taxon>
    </lineage>
</organism>
<name>A0ACB9NQS2_9MYRT</name>
<sequence>MMVAWDTPAASSLPLLDDVIVGKEAFNRFAPAIPLVVNVIISENLYELLSASTGGRLQFSVYEKYPLALEMKHSSSSGNGDFPPFSSFIIVSRWLGCAAAFISFLIAAFIAFARFGNKGKVVLQIKVVSPPKSCMEQLLAIHEEIALIEGFIQDGNIVLLKLRALL</sequence>
<dbReference type="Proteomes" id="UP001057402">
    <property type="component" value="Chromosome 7"/>
</dbReference>
<evidence type="ECO:0000313" key="1">
    <source>
        <dbReference type="EMBL" id="KAI4339013.1"/>
    </source>
</evidence>
<accession>A0ACB9NQS2</accession>
<keyword evidence="2" id="KW-1185">Reference proteome</keyword>
<proteinExistence type="predicted"/>
<dbReference type="EMBL" id="CM042886">
    <property type="protein sequence ID" value="KAI4339013.1"/>
    <property type="molecule type" value="Genomic_DNA"/>
</dbReference>
<evidence type="ECO:0000313" key="2">
    <source>
        <dbReference type="Proteomes" id="UP001057402"/>
    </source>
</evidence>
<reference evidence="2" key="1">
    <citation type="journal article" date="2023" name="Front. Plant Sci.">
        <title>Chromosomal-level genome assembly of Melastoma candidum provides insights into trichome evolution.</title>
        <authorList>
            <person name="Zhong Y."/>
            <person name="Wu W."/>
            <person name="Sun C."/>
            <person name="Zou P."/>
            <person name="Liu Y."/>
            <person name="Dai S."/>
            <person name="Zhou R."/>
        </authorList>
    </citation>
    <scope>NUCLEOTIDE SEQUENCE [LARGE SCALE GENOMIC DNA]</scope>
</reference>
<gene>
    <name evidence="1" type="ORF">MLD38_024002</name>
</gene>
<comment type="caution">
    <text evidence="1">The sequence shown here is derived from an EMBL/GenBank/DDBJ whole genome shotgun (WGS) entry which is preliminary data.</text>
</comment>
<protein>
    <submittedName>
        <fullName evidence="1">Uncharacterized protein</fullName>
    </submittedName>
</protein>